<dbReference type="InterPro" id="IPR036398">
    <property type="entry name" value="CA_dom_sf"/>
</dbReference>
<name>A0AAF0I6V8_9ENTE</name>
<dbReference type="EC" id="4.2.1.1" evidence="2"/>
<dbReference type="RefSeq" id="WP_275468417.1">
    <property type="nucleotide sequence ID" value="NZ_CP110232.1"/>
</dbReference>
<organism evidence="8 9">
    <name type="scientific">Vagococcus intermedius</name>
    <dbReference type="NCBI Taxonomy" id="2991418"/>
    <lineage>
        <taxon>Bacteria</taxon>
        <taxon>Bacillati</taxon>
        <taxon>Bacillota</taxon>
        <taxon>Bacilli</taxon>
        <taxon>Lactobacillales</taxon>
        <taxon>Enterococcaceae</taxon>
        <taxon>Vagococcus</taxon>
    </lineage>
</organism>
<dbReference type="InterPro" id="IPR023561">
    <property type="entry name" value="Carbonic_anhydrase_a-class"/>
</dbReference>
<evidence type="ECO:0000256" key="6">
    <source>
        <dbReference type="ARBA" id="ARBA00048348"/>
    </source>
</evidence>
<dbReference type="Gene3D" id="3.10.200.10">
    <property type="entry name" value="Alpha carbonic anhydrase"/>
    <property type="match status" value="1"/>
</dbReference>
<dbReference type="SMART" id="SM01057">
    <property type="entry name" value="Carb_anhydrase"/>
    <property type="match status" value="1"/>
</dbReference>
<dbReference type="PANTHER" id="PTHR18952:SF265">
    <property type="entry name" value="CARBONIC ANHYDRASE"/>
    <property type="match status" value="1"/>
</dbReference>
<dbReference type="Proteomes" id="UP001179647">
    <property type="component" value="Chromosome"/>
</dbReference>
<dbReference type="GO" id="GO:0004089">
    <property type="term" value="F:carbonate dehydratase activity"/>
    <property type="evidence" value="ECO:0007669"/>
    <property type="project" value="UniProtKB-EC"/>
</dbReference>
<evidence type="ECO:0000256" key="2">
    <source>
        <dbReference type="ARBA" id="ARBA00012925"/>
    </source>
</evidence>
<dbReference type="KEGG" id="vie:OL234_06400"/>
<evidence type="ECO:0000259" key="7">
    <source>
        <dbReference type="PROSITE" id="PS51144"/>
    </source>
</evidence>
<evidence type="ECO:0000256" key="5">
    <source>
        <dbReference type="ARBA" id="ARBA00023239"/>
    </source>
</evidence>
<dbReference type="Pfam" id="PF00194">
    <property type="entry name" value="Carb_anhydrase"/>
    <property type="match status" value="1"/>
</dbReference>
<accession>A0AAF0I6V8</accession>
<dbReference type="InterPro" id="IPR001148">
    <property type="entry name" value="CA_dom"/>
</dbReference>
<gene>
    <name evidence="8" type="ORF">OL234_06400</name>
</gene>
<dbReference type="AlphaFoldDB" id="A0AAF0I6V8"/>
<evidence type="ECO:0000256" key="1">
    <source>
        <dbReference type="ARBA" id="ARBA00010718"/>
    </source>
</evidence>
<dbReference type="PANTHER" id="PTHR18952">
    <property type="entry name" value="CARBONIC ANHYDRASE"/>
    <property type="match status" value="1"/>
</dbReference>
<evidence type="ECO:0000256" key="4">
    <source>
        <dbReference type="ARBA" id="ARBA00022833"/>
    </source>
</evidence>
<keyword evidence="3" id="KW-0479">Metal-binding</keyword>
<feature type="domain" description="Alpha-carbonic anhydrase" evidence="7">
    <location>
        <begin position="1"/>
        <end position="232"/>
    </location>
</feature>
<reference evidence="8" key="1">
    <citation type="submission" date="2022-10" db="EMBL/GenBank/DDBJ databases">
        <title>Vagococcus sp. isolated from poultry meat.</title>
        <authorList>
            <person name="Johansson P."/>
            <person name="Bjorkroth J."/>
        </authorList>
    </citation>
    <scope>NUCLEOTIDE SEQUENCE</scope>
    <source>
        <strain evidence="8">STAA11</strain>
    </source>
</reference>
<dbReference type="InterPro" id="IPR041891">
    <property type="entry name" value="Alpha_CA_prokaryot-like"/>
</dbReference>
<proteinExistence type="inferred from homology"/>
<comment type="similarity">
    <text evidence="1">Belongs to the alpha-carbonic anhydrase family.</text>
</comment>
<sequence>MTIERIYTKSNQRLAELKALPLEEHEGGDHGFCYQSPIDFADVPEVIKDDSLNLEFFYSKETYTQEIFGGSYHLVPTETNSYVKLENVIFKLVDIHVHFPSEHLFDDQAHKFEFHLVHENAEGVNLVVGLVYDSIADEYLIESPERRRLMLELFREGEDMHFTPAEFLPESLTYYHFIGSLTTPPYSGPVLWFIMDELQHGNHDIMKRVKRHVPINNSRVVFDIKDRIMYHN</sequence>
<evidence type="ECO:0000313" key="8">
    <source>
        <dbReference type="EMBL" id="WEG72616.1"/>
    </source>
</evidence>
<dbReference type="PROSITE" id="PS51144">
    <property type="entry name" value="ALPHA_CA_2"/>
    <property type="match status" value="1"/>
</dbReference>
<protein>
    <recommendedName>
        <fullName evidence="2">carbonic anhydrase</fullName>
        <ecNumber evidence="2">4.2.1.1</ecNumber>
    </recommendedName>
</protein>
<keyword evidence="4" id="KW-0862">Zinc</keyword>
<keyword evidence="5" id="KW-0456">Lyase</keyword>
<keyword evidence="9" id="KW-1185">Reference proteome</keyword>
<evidence type="ECO:0000256" key="3">
    <source>
        <dbReference type="ARBA" id="ARBA00022723"/>
    </source>
</evidence>
<dbReference type="GO" id="GO:0008270">
    <property type="term" value="F:zinc ion binding"/>
    <property type="evidence" value="ECO:0007669"/>
    <property type="project" value="InterPro"/>
</dbReference>
<dbReference type="SUPFAM" id="SSF51069">
    <property type="entry name" value="Carbonic anhydrase"/>
    <property type="match status" value="1"/>
</dbReference>
<evidence type="ECO:0000313" key="9">
    <source>
        <dbReference type="Proteomes" id="UP001179647"/>
    </source>
</evidence>
<dbReference type="EMBL" id="CP110232">
    <property type="protein sequence ID" value="WEG72616.1"/>
    <property type="molecule type" value="Genomic_DNA"/>
</dbReference>
<comment type="catalytic activity">
    <reaction evidence="6">
        <text>hydrogencarbonate + H(+) = CO2 + H2O</text>
        <dbReference type="Rhea" id="RHEA:10748"/>
        <dbReference type="ChEBI" id="CHEBI:15377"/>
        <dbReference type="ChEBI" id="CHEBI:15378"/>
        <dbReference type="ChEBI" id="CHEBI:16526"/>
        <dbReference type="ChEBI" id="CHEBI:17544"/>
        <dbReference type="EC" id="4.2.1.1"/>
    </reaction>
</comment>
<dbReference type="CDD" id="cd03124">
    <property type="entry name" value="alpha_CA_prokaryotic_like"/>
    <property type="match status" value="1"/>
</dbReference>